<dbReference type="PANTHER" id="PTHR42110">
    <property type="entry name" value="L-ASPARAGINASE, PUTATIVE (AFU_ORTHOLOGUE AFUA_3G11890)-RELATED"/>
    <property type="match status" value="1"/>
</dbReference>
<accession>A0AAI8L538</accession>
<dbReference type="Pfam" id="PF06089">
    <property type="entry name" value="Asparaginase_II"/>
    <property type="match status" value="1"/>
</dbReference>
<gene>
    <name evidence="1" type="ORF">DWG14_06081</name>
</gene>
<dbReference type="EMBL" id="CP032427">
    <property type="protein sequence ID" value="AYC41790.1"/>
    <property type="molecule type" value="Genomic_DNA"/>
</dbReference>
<evidence type="ECO:0000313" key="1">
    <source>
        <dbReference type="EMBL" id="AYC41790.1"/>
    </source>
</evidence>
<protein>
    <recommendedName>
        <fullName evidence="3">Asparaginase</fullName>
    </recommendedName>
</protein>
<dbReference type="KEGG" id="sge:DWG14_06081"/>
<dbReference type="AlphaFoldDB" id="A0AAI8L538"/>
<organism evidence="1 2">
    <name type="scientific">Streptomyces griseorubiginosus</name>
    <dbReference type="NCBI Taxonomy" id="67304"/>
    <lineage>
        <taxon>Bacteria</taxon>
        <taxon>Bacillati</taxon>
        <taxon>Actinomycetota</taxon>
        <taxon>Actinomycetes</taxon>
        <taxon>Kitasatosporales</taxon>
        <taxon>Streptomycetaceae</taxon>
        <taxon>Streptomyces</taxon>
    </lineage>
</organism>
<dbReference type="PANTHER" id="PTHR42110:SF1">
    <property type="entry name" value="L-ASPARAGINASE, PUTATIVE (AFU_ORTHOLOGUE AFUA_3G11890)-RELATED"/>
    <property type="match status" value="1"/>
</dbReference>
<sequence length="285" mass="30284">MVAGEGDGKTLTPMRSVGKPFQLAALFDGPMAASQYDSAQITLMASSHNGEQEHVAVLAGMLAKHGIAESALLCGTHPPYRSWVERRPLTNNCSGKHIAMLVGARNLGHSVTDYPSADHPIQVEIINSIQRTLQAPGAPVGIDGCGVPTIAVSLEQLAIGYAKLAEGVTDSLACIRDSYLQAPFFIGGTDRIESHLIRIFNFVAKSGSDGVWAVAIPSLKLGISLKIMSGNENAASIVMLHILENLGILRIPADAEFKRILDWDKRDCNGNVAGHFEAHVTGGVK</sequence>
<name>A0AAI8L538_9ACTN</name>
<dbReference type="Proteomes" id="UP000265765">
    <property type="component" value="Chromosome"/>
</dbReference>
<dbReference type="InterPro" id="IPR010349">
    <property type="entry name" value="Asparaginase_II"/>
</dbReference>
<proteinExistence type="predicted"/>
<evidence type="ECO:0008006" key="3">
    <source>
        <dbReference type="Google" id="ProtNLM"/>
    </source>
</evidence>
<evidence type="ECO:0000313" key="2">
    <source>
        <dbReference type="Proteomes" id="UP000265765"/>
    </source>
</evidence>
<reference evidence="1 2" key="1">
    <citation type="submission" date="2018-09" db="EMBL/GenBank/DDBJ databases">
        <title>Production of Trimethoprim by Streptomyces sp. 3E-1.</title>
        <authorList>
            <person name="Kang H.J."/>
            <person name="Kim S.B."/>
        </authorList>
    </citation>
    <scope>NUCLEOTIDE SEQUENCE [LARGE SCALE GENOMIC DNA]</scope>
    <source>
        <strain evidence="1 2">3E-1</strain>
    </source>
</reference>